<evidence type="ECO:0000313" key="1">
    <source>
        <dbReference type="EMBL" id="PKU97257.1"/>
    </source>
</evidence>
<dbReference type="AlphaFoldDB" id="A0A2N3QX21"/>
<name>A0A2N3QX21_9BIFI</name>
<organism evidence="1 2">
    <name type="scientific">Bifidobacterium pseudolongum subsp. globosum</name>
    <dbReference type="NCBI Taxonomy" id="1690"/>
    <lineage>
        <taxon>Bacteria</taxon>
        <taxon>Bacillati</taxon>
        <taxon>Actinomycetota</taxon>
        <taxon>Actinomycetes</taxon>
        <taxon>Bifidobacteriales</taxon>
        <taxon>Bifidobacteriaceae</taxon>
        <taxon>Bifidobacterium</taxon>
    </lineage>
</organism>
<proteinExistence type="predicted"/>
<dbReference type="RefSeq" id="WP_101393404.1">
    <property type="nucleotide sequence ID" value="NZ_PCHB01000007.1"/>
</dbReference>
<dbReference type="Proteomes" id="UP000233783">
    <property type="component" value="Unassembled WGS sequence"/>
</dbReference>
<reference evidence="1 2" key="1">
    <citation type="submission" date="2017-10" db="EMBL/GenBank/DDBJ databases">
        <title>Bifidobacterium genomics.</title>
        <authorList>
            <person name="Lugli G.A."/>
            <person name="Milani C."/>
            <person name="Mancabelli L."/>
        </authorList>
    </citation>
    <scope>NUCLEOTIDE SEQUENCE [LARGE SCALE GENOMIC DNA]</scope>
    <source>
        <strain evidence="1 2">1744B</strain>
    </source>
</reference>
<gene>
    <name evidence="1" type="ORF">CQR56_0724</name>
</gene>
<protein>
    <submittedName>
        <fullName evidence="1">Uncharacterized protein</fullName>
    </submittedName>
</protein>
<sequence>MPQKPLIPDPDGRQIAYSRVAAVMLAIRLLNDAADALLTGHPMKKPKLPRASPTDDAVTARSLQVLALALADYARTNTSNEK</sequence>
<comment type="caution">
    <text evidence="1">The sequence shown here is derived from an EMBL/GenBank/DDBJ whole genome shotgun (WGS) entry which is preliminary data.</text>
</comment>
<evidence type="ECO:0000313" key="2">
    <source>
        <dbReference type="Proteomes" id="UP000233783"/>
    </source>
</evidence>
<accession>A0A2N3QX21</accession>
<dbReference type="EMBL" id="PCHB01000007">
    <property type="protein sequence ID" value="PKU97257.1"/>
    <property type="molecule type" value="Genomic_DNA"/>
</dbReference>